<keyword evidence="18" id="KW-1185">Reference proteome</keyword>
<evidence type="ECO:0000256" key="10">
    <source>
        <dbReference type="ARBA" id="ARBA00022833"/>
    </source>
</evidence>
<evidence type="ECO:0000256" key="8">
    <source>
        <dbReference type="ARBA" id="ARBA00022771"/>
    </source>
</evidence>
<protein>
    <recommendedName>
        <fullName evidence="4">RING-type E3 ubiquitin transferase</fullName>
        <ecNumber evidence="4">2.3.2.27</ecNumber>
    </recommendedName>
</protein>
<feature type="domain" description="RING-type" evidence="16">
    <location>
        <begin position="58"/>
        <end position="100"/>
    </location>
</feature>
<dbReference type="Gene3D" id="3.30.40.10">
    <property type="entry name" value="Zinc/RING finger domain, C3HC4 (zinc finger)"/>
    <property type="match status" value="1"/>
</dbReference>
<dbReference type="GO" id="GO:0016020">
    <property type="term" value="C:membrane"/>
    <property type="evidence" value="ECO:0007669"/>
    <property type="project" value="UniProtKB-SubCell"/>
</dbReference>
<keyword evidence="10" id="KW-0862">Zinc</keyword>
<evidence type="ECO:0000256" key="4">
    <source>
        <dbReference type="ARBA" id="ARBA00012483"/>
    </source>
</evidence>
<dbReference type="EC" id="2.3.2.27" evidence="4"/>
<evidence type="ECO:0000256" key="15">
    <source>
        <dbReference type="SAM" id="Phobius"/>
    </source>
</evidence>
<feature type="transmembrane region" description="Helical" evidence="15">
    <location>
        <begin position="18"/>
        <end position="34"/>
    </location>
</feature>
<dbReference type="EMBL" id="JBJKBG010000004">
    <property type="protein sequence ID" value="KAL3742618.1"/>
    <property type="molecule type" value="Genomic_DNA"/>
</dbReference>
<dbReference type="PROSITE" id="PS50089">
    <property type="entry name" value="ZF_RING_2"/>
    <property type="match status" value="1"/>
</dbReference>
<sequence>MASIPKLNAIARTAVDKAISAIATVIVFLVRLFANAFRWSRYPPALTFGRRHPAPPYCAVCLHNVAAGERYRNLRECGHCFHAECIDVWFERHSTCPLCRSRVAGVSPLHNKGGHGRSSGVILSFLLFSQCIFGKGVVVLGENSR</sequence>
<keyword evidence="9" id="KW-0833">Ubl conjugation pathway</keyword>
<comment type="pathway">
    <text evidence="3">Protein modification; protein ubiquitination.</text>
</comment>
<evidence type="ECO:0000256" key="1">
    <source>
        <dbReference type="ARBA" id="ARBA00000900"/>
    </source>
</evidence>
<keyword evidence="5" id="KW-0808">Transferase</keyword>
<dbReference type="PANTHER" id="PTHR45768:SF18">
    <property type="entry name" value="RING-H2 FINGER PROTEIN ATL47-RELATED"/>
    <property type="match status" value="1"/>
</dbReference>
<accession>A0ABD3KT11</accession>
<dbReference type="SMART" id="SM00184">
    <property type="entry name" value="RING"/>
    <property type="match status" value="1"/>
</dbReference>
<comment type="catalytic activity">
    <reaction evidence="1">
        <text>S-ubiquitinyl-[E2 ubiquitin-conjugating enzyme]-L-cysteine + [acceptor protein]-L-lysine = [E2 ubiquitin-conjugating enzyme]-L-cysteine + N(6)-ubiquitinyl-[acceptor protein]-L-lysine.</text>
        <dbReference type="EC" id="2.3.2.27"/>
    </reaction>
</comment>
<evidence type="ECO:0000256" key="3">
    <source>
        <dbReference type="ARBA" id="ARBA00004906"/>
    </source>
</evidence>
<keyword evidence="7" id="KW-0479">Metal-binding</keyword>
<evidence type="ECO:0000256" key="11">
    <source>
        <dbReference type="ARBA" id="ARBA00022989"/>
    </source>
</evidence>
<evidence type="ECO:0000256" key="5">
    <source>
        <dbReference type="ARBA" id="ARBA00022679"/>
    </source>
</evidence>
<evidence type="ECO:0000313" key="18">
    <source>
        <dbReference type="Proteomes" id="UP001634007"/>
    </source>
</evidence>
<keyword evidence="8 14" id="KW-0863">Zinc-finger</keyword>
<gene>
    <name evidence="17" type="ORF">ACJRO7_018004</name>
</gene>
<reference evidence="17 18" key="1">
    <citation type="submission" date="2024-11" db="EMBL/GenBank/DDBJ databases">
        <title>Chromosome-level genome assembly of Eucalyptus globulus Labill. provides insights into its genome evolution.</title>
        <authorList>
            <person name="Li X."/>
        </authorList>
    </citation>
    <scope>NUCLEOTIDE SEQUENCE [LARGE SCALE GENOMIC DNA]</scope>
    <source>
        <strain evidence="17">CL2024</strain>
        <tissue evidence="17">Fresh tender leaves</tissue>
    </source>
</reference>
<evidence type="ECO:0000256" key="13">
    <source>
        <dbReference type="ARBA" id="ARBA00024209"/>
    </source>
</evidence>
<dbReference type="Pfam" id="PF13639">
    <property type="entry name" value="zf-RING_2"/>
    <property type="match status" value="1"/>
</dbReference>
<dbReference type="InterPro" id="IPR013083">
    <property type="entry name" value="Znf_RING/FYVE/PHD"/>
</dbReference>
<dbReference type="Proteomes" id="UP001634007">
    <property type="component" value="Unassembled WGS sequence"/>
</dbReference>
<evidence type="ECO:0000256" key="9">
    <source>
        <dbReference type="ARBA" id="ARBA00022786"/>
    </source>
</evidence>
<dbReference type="SUPFAM" id="SSF57850">
    <property type="entry name" value="RING/U-box"/>
    <property type="match status" value="1"/>
</dbReference>
<keyword evidence="6 15" id="KW-0812">Transmembrane</keyword>
<evidence type="ECO:0000256" key="6">
    <source>
        <dbReference type="ARBA" id="ARBA00022692"/>
    </source>
</evidence>
<evidence type="ECO:0000256" key="12">
    <source>
        <dbReference type="ARBA" id="ARBA00023136"/>
    </source>
</evidence>
<comment type="caution">
    <text evidence="17">The sequence shown here is derived from an EMBL/GenBank/DDBJ whole genome shotgun (WGS) entry which is preliminary data.</text>
</comment>
<evidence type="ECO:0000256" key="7">
    <source>
        <dbReference type="ARBA" id="ARBA00022723"/>
    </source>
</evidence>
<evidence type="ECO:0000256" key="14">
    <source>
        <dbReference type="PROSITE-ProRule" id="PRU00175"/>
    </source>
</evidence>
<evidence type="ECO:0000256" key="2">
    <source>
        <dbReference type="ARBA" id="ARBA00004167"/>
    </source>
</evidence>
<keyword evidence="12 15" id="KW-0472">Membrane</keyword>
<comment type="subcellular location">
    <subcellularLocation>
        <location evidence="2">Membrane</location>
        <topology evidence="2">Single-pass membrane protein</topology>
    </subcellularLocation>
</comment>
<dbReference type="GO" id="GO:0008270">
    <property type="term" value="F:zinc ion binding"/>
    <property type="evidence" value="ECO:0007669"/>
    <property type="project" value="UniProtKB-KW"/>
</dbReference>
<keyword evidence="11 15" id="KW-1133">Transmembrane helix</keyword>
<dbReference type="PANTHER" id="PTHR45768">
    <property type="entry name" value="E3 UBIQUITIN-PROTEIN LIGASE RNF13-LIKE"/>
    <property type="match status" value="1"/>
</dbReference>
<evidence type="ECO:0000313" key="17">
    <source>
        <dbReference type="EMBL" id="KAL3742618.1"/>
    </source>
</evidence>
<name>A0ABD3KT11_EUCGL</name>
<proteinExistence type="inferred from homology"/>
<organism evidence="17 18">
    <name type="scientific">Eucalyptus globulus</name>
    <name type="common">Tasmanian blue gum</name>
    <dbReference type="NCBI Taxonomy" id="34317"/>
    <lineage>
        <taxon>Eukaryota</taxon>
        <taxon>Viridiplantae</taxon>
        <taxon>Streptophyta</taxon>
        <taxon>Embryophyta</taxon>
        <taxon>Tracheophyta</taxon>
        <taxon>Spermatophyta</taxon>
        <taxon>Magnoliopsida</taxon>
        <taxon>eudicotyledons</taxon>
        <taxon>Gunneridae</taxon>
        <taxon>Pentapetalae</taxon>
        <taxon>rosids</taxon>
        <taxon>malvids</taxon>
        <taxon>Myrtales</taxon>
        <taxon>Myrtaceae</taxon>
        <taxon>Myrtoideae</taxon>
        <taxon>Eucalypteae</taxon>
        <taxon>Eucalyptus</taxon>
    </lineage>
</organism>
<dbReference type="GO" id="GO:0061630">
    <property type="term" value="F:ubiquitin protein ligase activity"/>
    <property type="evidence" value="ECO:0007669"/>
    <property type="project" value="UniProtKB-EC"/>
</dbReference>
<dbReference type="AlphaFoldDB" id="A0ABD3KT11"/>
<dbReference type="InterPro" id="IPR001841">
    <property type="entry name" value="Znf_RING"/>
</dbReference>
<comment type="similarity">
    <text evidence="13">Belongs to the RING-type zinc finger family. ATL subfamily.</text>
</comment>
<evidence type="ECO:0000259" key="16">
    <source>
        <dbReference type="PROSITE" id="PS50089"/>
    </source>
</evidence>